<dbReference type="InterPro" id="IPR010791">
    <property type="entry name" value="AttH_dom"/>
</dbReference>
<accession>E3BQC8</accession>
<dbReference type="STRING" id="796620.VIBC2010_13546"/>
<gene>
    <name evidence="2" type="ORF">VIBC2010_13546</name>
</gene>
<organism evidence="2 3">
    <name type="scientific">Vibrio caribbeanicus ATCC BAA-2122</name>
    <dbReference type="NCBI Taxonomy" id="796620"/>
    <lineage>
        <taxon>Bacteria</taxon>
        <taxon>Pseudomonadati</taxon>
        <taxon>Pseudomonadota</taxon>
        <taxon>Gammaproteobacteria</taxon>
        <taxon>Vibrionales</taxon>
        <taxon>Vibrionaceae</taxon>
        <taxon>Vibrio</taxon>
    </lineage>
</organism>
<evidence type="ECO:0000259" key="1">
    <source>
        <dbReference type="Pfam" id="PF07143"/>
    </source>
</evidence>
<feature type="domain" description="AttH" evidence="1">
    <location>
        <begin position="76"/>
        <end position="243"/>
    </location>
</feature>
<dbReference type="PANTHER" id="PTHR38591:SF1">
    <property type="entry name" value="BLL1000 PROTEIN"/>
    <property type="match status" value="1"/>
</dbReference>
<sequence>MFRSKVTLACVLLTLLVLGTLYFFSPNYGYHVIEREHENTITDYTHSDVFEPVLPNDKVTLPSAYQAQREFKHGIWHFFANVVDHSGKKFGIQWSFYRIGQAESVAHGWSNSELYIAYIVISDNNKVWKQQRIARGGIGQAGILNNPFRLWVDNWQWNSTGHAPLPGVLSVATDDFSIRLSTVKSGPIIISGEGGYVKKHDLLPMASKRITAPFLDVEGEMQLGQGTNIPFSGSGWMSKEWGNQVVPERNQQGLNLAFNLDNGSNLFIERYHPKGQSEFLTGQLVRKDGTSIVLNAKDIKLSSLEDTSNGGLPLAWSLSLPKYDIELKTQVLNTKLWLPFTLPYWEGAIYATGTHTASGFMQLTGFE</sequence>
<dbReference type="RefSeq" id="WP_009603409.1">
    <property type="nucleotide sequence ID" value="NZ_AEIU01000120.1"/>
</dbReference>
<dbReference type="PANTHER" id="PTHR38591">
    <property type="entry name" value="HYDROLASE"/>
    <property type="match status" value="1"/>
</dbReference>
<dbReference type="EMBL" id="AEIU01000120">
    <property type="protein sequence ID" value="EFP94752.1"/>
    <property type="molecule type" value="Genomic_DNA"/>
</dbReference>
<dbReference type="eggNOG" id="COG5621">
    <property type="taxonomic scope" value="Bacteria"/>
</dbReference>
<dbReference type="InterPro" id="IPR023374">
    <property type="entry name" value="AttH-like_dom_sf"/>
</dbReference>
<dbReference type="Pfam" id="PF17186">
    <property type="entry name" value="Lipocalin_9"/>
    <property type="match status" value="1"/>
</dbReference>
<protein>
    <submittedName>
        <fullName evidence="2">ABC transporter type C secreted protein</fullName>
    </submittedName>
</protein>
<name>E3BQC8_9VIBR</name>
<dbReference type="AlphaFoldDB" id="E3BQC8"/>
<evidence type="ECO:0000313" key="2">
    <source>
        <dbReference type="EMBL" id="EFP94752.1"/>
    </source>
</evidence>
<dbReference type="SUPFAM" id="SSF159245">
    <property type="entry name" value="AttH-like"/>
    <property type="match status" value="1"/>
</dbReference>
<evidence type="ECO:0000313" key="3">
    <source>
        <dbReference type="Proteomes" id="UP000002943"/>
    </source>
</evidence>
<reference evidence="2 3" key="1">
    <citation type="journal article" date="2012" name="Int. J. Syst. Evol. Microbiol.">
        <title>Vibrio caribbeanicus sp. nov., isolated from the marine sponge Scleritoderma cyanea.</title>
        <authorList>
            <person name="Hoffmann M."/>
            <person name="Monday S.R."/>
            <person name="Allard M.W."/>
            <person name="Strain E.A."/>
            <person name="Whittaker P."/>
            <person name="Naum M."/>
            <person name="McCarthy P.J."/>
            <person name="Lopez J.V."/>
            <person name="Fischer M."/>
            <person name="Brown E.W."/>
        </authorList>
    </citation>
    <scope>NUCLEOTIDE SEQUENCE [LARGE SCALE GENOMIC DNA]</scope>
    <source>
        <strain evidence="2 3">ATCC BAA-2122</strain>
    </source>
</reference>
<dbReference type="Gene3D" id="2.40.370.10">
    <property type="entry name" value="AttH-like domain"/>
    <property type="match status" value="2"/>
</dbReference>
<keyword evidence="3" id="KW-1185">Reference proteome</keyword>
<dbReference type="Proteomes" id="UP000002943">
    <property type="component" value="Unassembled WGS sequence"/>
</dbReference>
<dbReference type="Pfam" id="PF07143">
    <property type="entry name" value="CrtC"/>
    <property type="match status" value="1"/>
</dbReference>
<proteinExistence type="predicted"/>
<dbReference type="OrthoDB" id="9770826at2"/>
<comment type="caution">
    <text evidence="2">The sequence shown here is derived from an EMBL/GenBank/DDBJ whole genome shotgun (WGS) entry which is preliminary data.</text>
</comment>